<gene>
    <name evidence="2" type="ORF">LEM8419_00492</name>
</gene>
<accession>A0ABM9AX21</accession>
<comment type="caution">
    <text evidence="2">The sequence shown here is derived from an EMBL/GenBank/DDBJ whole genome shotgun (WGS) entry which is preliminary data.</text>
</comment>
<keyword evidence="3" id="KW-1185">Reference proteome</keyword>
<evidence type="ECO:0000313" key="2">
    <source>
        <dbReference type="EMBL" id="CAH0999195.1"/>
    </source>
</evidence>
<dbReference type="EMBL" id="CAKLPZ010000001">
    <property type="protein sequence ID" value="CAH0999195.1"/>
    <property type="molecule type" value="Genomic_DNA"/>
</dbReference>
<dbReference type="Proteomes" id="UP000837803">
    <property type="component" value="Unassembled WGS sequence"/>
</dbReference>
<sequence>MRQSPLSFLIVLVLIAVAPTLLQGQLFEDIDDRLTIETIDPGTFFAEEAGRVDRLLARGPHRKNPQAAGRNLIQYRAARTPRARQPRQGPLFKNRHRSRPYRLTQATPAPAPAPLRRLTGPRYKNRSAKTGG</sequence>
<organism evidence="2 3">
    <name type="scientific">Neolewinella maritima</name>
    <dbReference type="NCBI Taxonomy" id="1383882"/>
    <lineage>
        <taxon>Bacteria</taxon>
        <taxon>Pseudomonadati</taxon>
        <taxon>Bacteroidota</taxon>
        <taxon>Saprospiria</taxon>
        <taxon>Saprospirales</taxon>
        <taxon>Lewinellaceae</taxon>
        <taxon>Neolewinella</taxon>
    </lineage>
</organism>
<dbReference type="RefSeq" id="WP_238749390.1">
    <property type="nucleotide sequence ID" value="NZ_CAKLPZ010000001.1"/>
</dbReference>
<evidence type="ECO:0000313" key="3">
    <source>
        <dbReference type="Proteomes" id="UP000837803"/>
    </source>
</evidence>
<evidence type="ECO:0000256" key="1">
    <source>
        <dbReference type="SAM" id="MobiDB-lite"/>
    </source>
</evidence>
<feature type="compositionally biased region" description="Basic residues" evidence="1">
    <location>
        <begin position="123"/>
        <end position="132"/>
    </location>
</feature>
<feature type="compositionally biased region" description="Low complexity" evidence="1">
    <location>
        <begin position="102"/>
        <end position="118"/>
    </location>
</feature>
<protein>
    <recommendedName>
        <fullName evidence="4">Secreted protein</fullName>
    </recommendedName>
</protein>
<evidence type="ECO:0008006" key="4">
    <source>
        <dbReference type="Google" id="ProtNLM"/>
    </source>
</evidence>
<reference evidence="2" key="1">
    <citation type="submission" date="2021-12" db="EMBL/GenBank/DDBJ databases">
        <authorList>
            <person name="Rodrigo-Torres L."/>
            <person name="Arahal R. D."/>
            <person name="Lucena T."/>
        </authorList>
    </citation>
    <scope>NUCLEOTIDE SEQUENCE</scope>
    <source>
        <strain evidence="2">CECT 8419</strain>
    </source>
</reference>
<feature type="region of interest" description="Disordered" evidence="1">
    <location>
        <begin position="58"/>
        <end position="132"/>
    </location>
</feature>
<proteinExistence type="predicted"/>
<name>A0ABM9AX21_9BACT</name>